<proteinExistence type="predicted"/>
<sequence>MNRSTMLAASLATVALAVGTACAQTMPAAAGSAPMSPMQHMQHMQRLHGTQYVKGSHRMPATVTSADPTTGLVKVDSAGMALVVHFPPPAMKNLKPGDKITLHLGYSQP</sequence>
<dbReference type="Proteomes" id="UP001204615">
    <property type="component" value="Unassembled WGS sequence"/>
</dbReference>
<evidence type="ECO:0000313" key="3">
    <source>
        <dbReference type="Proteomes" id="UP001204615"/>
    </source>
</evidence>
<accession>A0ABT1F5X2</accession>
<feature type="signal peptide" evidence="1">
    <location>
        <begin position="1"/>
        <end position="23"/>
    </location>
</feature>
<keyword evidence="1" id="KW-0732">Signal</keyword>
<reference evidence="2 3" key="1">
    <citation type="submission" date="2022-06" db="EMBL/GenBank/DDBJ databases">
        <title>Dyella sp. Sa strain:Sa Genome sequencing.</title>
        <authorList>
            <person name="Park S."/>
        </authorList>
    </citation>
    <scope>NUCLEOTIDE SEQUENCE [LARGE SCALE GENOMIC DNA]</scope>
    <source>
        <strain evidence="2 3">Sa</strain>
    </source>
</reference>
<keyword evidence="3" id="KW-1185">Reference proteome</keyword>
<feature type="chain" id="PRO_5045916326" description="Copper-binding protein" evidence="1">
    <location>
        <begin position="24"/>
        <end position="109"/>
    </location>
</feature>
<protein>
    <recommendedName>
        <fullName evidence="4">Copper-binding protein</fullName>
    </recommendedName>
</protein>
<dbReference type="RefSeq" id="WP_253564392.1">
    <property type="nucleotide sequence ID" value="NZ_JAMZEK010000001.1"/>
</dbReference>
<gene>
    <name evidence="2" type="ORF">NC595_01470</name>
</gene>
<dbReference type="EMBL" id="JAMZEK010000001">
    <property type="protein sequence ID" value="MCP1372727.1"/>
    <property type="molecule type" value="Genomic_DNA"/>
</dbReference>
<organism evidence="2 3">
    <name type="scientific">Dyella lutea</name>
    <dbReference type="NCBI Taxonomy" id="2950441"/>
    <lineage>
        <taxon>Bacteria</taxon>
        <taxon>Pseudomonadati</taxon>
        <taxon>Pseudomonadota</taxon>
        <taxon>Gammaproteobacteria</taxon>
        <taxon>Lysobacterales</taxon>
        <taxon>Rhodanobacteraceae</taxon>
        <taxon>Dyella</taxon>
    </lineage>
</organism>
<name>A0ABT1F5X2_9GAMM</name>
<evidence type="ECO:0008006" key="4">
    <source>
        <dbReference type="Google" id="ProtNLM"/>
    </source>
</evidence>
<dbReference type="PROSITE" id="PS51257">
    <property type="entry name" value="PROKAR_LIPOPROTEIN"/>
    <property type="match status" value="1"/>
</dbReference>
<evidence type="ECO:0000256" key="1">
    <source>
        <dbReference type="SAM" id="SignalP"/>
    </source>
</evidence>
<evidence type="ECO:0000313" key="2">
    <source>
        <dbReference type="EMBL" id="MCP1372727.1"/>
    </source>
</evidence>
<comment type="caution">
    <text evidence="2">The sequence shown here is derived from an EMBL/GenBank/DDBJ whole genome shotgun (WGS) entry which is preliminary data.</text>
</comment>